<dbReference type="InterPro" id="IPR036076">
    <property type="entry name" value="FBPase_V_sf"/>
</dbReference>
<evidence type="ECO:0000256" key="12">
    <source>
        <dbReference type="ARBA" id="ARBA00023239"/>
    </source>
</evidence>
<dbReference type="EC" id="4.1.2.13" evidence="15"/>
<comment type="cofactor">
    <cofactor evidence="2 15">
        <name>Mg(2+)</name>
        <dbReference type="ChEBI" id="CHEBI:18420"/>
    </cofactor>
</comment>
<evidence type="ECO:0000256" key="8">
    <source>
        <dbReference type="ARBA" id="ARBA00022432"/>
    </source>
</evidence>
<dbReference type="KEGG" id="mear:Mpt1_c07310"/>
<feature type="binding site" evidence="15">
    <location>
        <position position="236"/>
    </location>
    <ligand>
        <name>Mg(2+)</name>
        <dbReference type="ChEBI" id="CHEBI:18420"/>
        <label>3</label>
    </ligand>
</feature>
<feature type="binding site" description="in other chain" evidence="15">
    <location>
        <position position="135"/>
    </location>
    <ligand>
        <name>beta-D-fructose 1,6-bisphosphate</name>
        <dbReference type="ChEBI" id="CHEBI:32966"/>
        <note>ligand shared between dimeric partners</note>
    </ligand>
</feature>
<evidence type="ECO:0000256" key="16">
    <source>
        <dbReference type="SAM" id="MobiDB-lite"/>
    </source>
</evidence>
<dbReference type="PANTHER" id="PTHR38341:SF1">
    <property type="entry name" value="FRUCTOSE-1,6-BISPHOSPHATE ALDOLASE_PHOSPHATASE"/>
    <property type="match status" value="1"/>
</dbReference>
<feature type="binding site" evidence="15">
    <location>
        <position position="55"/>
    </location>
    <ligand>
        <name>Mg(2+)</name>
        <dbReference type="ChEBI" id="CHEBI:18420"/>
        <label>1</label>
    </ligand>
</feature>
<comment type="function">
    <text evidence="15">Catalyzes two subsequent steps in gluconeogenesis: the aldol condensation of dihydroxyacetone phosphate (DHAP) and glyceraldehyde-3-phosphate (GA3P) to fructose-1,6-bisphosphate (FBP), and the dephosphorylation of FBP to fructose-6-phosphate (F6P).</text>
</comment>
<evidence type="ECO:0000256" key="1">
    <source>
        <dbReference type="ARBA" id="ARBA00001273"/>
    </source>
</evidence>
<comment type="catalytic activity">
    <reaction evidence="1 15">
        <text>beta-D-fructose 1,6-bisphosphate + H2O = beta-D-fructose 6-phosphate + phosphate</text>
        <dbReference type="Rhea" id="RHEA:11064"/>
        <dbReference type="ChEBI" id="CHEBI:15377"/>
        <dbReference type="ChEBI" id="CHEBI:32966"/>
        <dbReference type="ChEBI" id="CHEBI:43474"/>
        <dbReference type="ChEBI" id="CHEBI:57634"/>
        <dbReference type="EC" id="3.1.3.11"/>
    </reaction>
</comment>
<comment type="pathway">
    <text evidence="3 15">Carbohydrate biosynthesis; gluconeogenesis.</text>
</comment>
<comment type="catalytic activity">
    <reaction evidence="15">
        <text>beta-D-fructose 1,6-bisphosphate = D-glyceraldehyde 3-phosphate + dihydroxyacetone phosphate</text>
        <dbReference type="Rhea" id="RHEA:14729"/>
        <dbReference type="ChEBI" id="CHEBI:32966"/>
        <dbReference type="ChEBI" id="CHEBI:57642"/>
        <dbReference type="ChEBI" id="CHEBI:59776"/>
        <dbReference type="EC" id="4.1.2.13"/>
    </reaction>
</comment>
<feature type="binding site" evidence="15">
    <location>
        <begin position="244"/>
        <end position="245"/>
    </location>
    <ligand>
        <name>beta-D-fructose 1,6-bisphosphate</name>
        <dbReference type="ChEBI" id="CHEBI:32966"/>
        <note>ligand shared between dimeric partners</note>
    </ligand>
</feature>
<evidence type="ECO:0000313" key="17">
    <source>
        <dbReference type="EMBL" id="AIZ56615.1"/>
    </source>
</evidence>
<feature type="binding site" evidence="15">
    <location>
        <position position="269"/>
    </location>
    <ligand>
        <name>dihydroxyacetone phosphate</name>
        <dbReference type="ChEBI" id="CHEBI:57642"/>
    </ligand>
</feature>
<evidence type="ECO:0000256" key="10">
    <source>
        <dbReference type="ARBA" id="ARBA00022801"/>
    </source>
</evidence>
<feature type="binding site" evidence="15">
    <location>
        <position position="290"/>
    </location>
    <ligand>
        <name>dihydroxyacetone phosphate</name>
        <dbReference type="ChEBI" id="CHEBI:57642"/>
    </ligand>
</feature>
<accession>A0A0A7LBV6</accession>
<feature type="binding site" description="in other chain" evidence="15">
    <location>
        <position position="269"/>
    </location>
    <ligand>
        <name>beta-D-fructose 1,6-bisphosphate</name>
        <dbReference type="ChEBI" id="CHEBI:32966"/>
        <note>ligand shared between dimeric partners</note>
    </ligand>
</feature>
<evidence type="ECO:0000256" key="7">
    <source>
        <dbReference type="ARBA" id="ARBA00018635"/>
    </source>
</evidence>
<keyword evidence="14 15" id="KW-0119">Carbohydrate metabolism</keyword>
<feature type="binding site" description="in other chain" evidence="15">
    <location>
        <begin position="106"/>
        <end position="107"/>
    </location>
    <ligand>
        <name>beta-D-fructose 1,6-bisphosphate</name>
        <dbReference type="ChEBI" id="CHEBI:32966"/>
        <note>ligand shared between dimeric partners</note>
    </ligand>
</feature>
<feature type="binding site" evidence="15">
    <location>
        <position position="134"/>
    </location>
    <ligand>
        <name>Mg(2+)</name>
        <dbReference type="ChEBI" id="CHEBI:18420"/>
        <label>2</label>
    </ligand>
</feature>
<dbReference type="UniPathway" id="UPA00138"/>
<feature type="active site" description="Proton donor/acceptor; for FBP aldolase activity" evidence="15">
    <location>
        <position position="231"/>
    </location>
</feature>
<keyword evidence="9 15" id="KW-0479">Metal-binding</keyword>
<feature type="binding site" evidence="15">
    <location>
        <position position="14"/>
    </location>
    <ligand>
        <name>Mg(2+)</name>
        <dbReference type="ChEBI" id="CHEBI:18420"/>
        <label>1</label>
    </ligand>
</feature>
<keyword evidence="11 15" id="KW-0460">Magnesium</keyword>
<feature type="binding site" description="in other chain" evidence="15">
    <location>
        <position position="363"/>
    </location>
    <ligand>
        <name>beta-D-fructose 1,6-bisphosphate</name>
        <dbReference type="ChEBI" id="CHEBI:32966"/>
        <note>ligand shared between dimeric partners</note>
    </ligand>
</feature>
<name>A0A0A7LBV6_9ARCH</name>
<dbReference type="GeneID" id="24818399"/>
<dbReference type="SUPFAM" id="SSF111249">
    <property type="entry name" value="Sulfolobus fructose-1,6-bisphosphatase-like"/>
    <property type="match status" value="1"/>
</dbReference>
<dbReference type="PANTHER" id="PTHR38341">
    <property type="entry name" value="FRUCTOSE-1,6-BISPHOSPHATE ALDOLASE/PHOSPHATASE"/>
    <property type="match status" value="1"/>
</dbReference>
<evidence type="ECO:0000256" key="9">
    <source>
        <dbReference type="ARBA" id="ARBA00022723"/>
    </source>
</evidence>
<feature type="binding site" evidence="15">
    <location>
        <position position="235"/>
    </location>
    <ligand>
        <name>Mg(2+)</name>
        <dbReference type="ChEBI" id="CHEBI:18420"/>
        <label>4</label>
    </ligand>
</feature>
<sequence>MVKEKVTVSVIKADVGSVVGHSRPHPSMMQAAKKILTEKQKQGVLEDFYVTRVGDDINLFMTHYKGENNKEIHGAAWDCFQEATKIAKSMKLYAAGQDILTDAFSGNVKGAGPGSAEMTFEERGSEPMLFFMADKTEPSAYSPILSRIYLDPFTTTGLVVDARAKKGFDVEIHDVLDHKKVVMSSPEETLNILALLGDTSRYAIKRVSSRAGIGPACVVSTDKLNMTAGKYVGKDDPVCICRSQSGLPSVGEYTQPFLMTSWIAGGWMRGSHYGTFYPCSPEDSDPTYFDGPPRICCLGFQLNNGKLQGLEPLNTKGGDHIPVDFFGNPTFDSARANAIKTSKFLRTQGPFTPSILPAEEMEYTSRPEVIKELKSRFESVDEKPVKSVTKKKKDVE</sequence>
<dbReference type="GO" id="GO:0000287">
    <property type="term" value="F:magnesium ion binding"/>
    <property type="evidence" value="ECO:0007669"/>
    <property type="project" value="UniProtKB-UniRule"/>
</dbReference>
<proteinExistence type="inferred from homology"/>
<evidence type="ECO:0000256" key="4">
    <source>
        <dbReference type="ARBA" id="ARBA00010693"/>
    </source>
</evidence>
<protein>
    <recommendedName>
        <fullName evidence="7 15">Fructose-1,6-bisphosphate aldolase/phosphatase</fullName>
        <shortName evidence="15">FBP A/P</shortName>
        <shortName evidence="15">FBP aldolase/phosphatase</shortName>
        <ecNumber evidence="6 15">3.1.3.11</ecNumber>
        <ecNumber evidence="15">4.1.2.13</ecNumber>
    </recommendedName>
</protein>
<dbReference type="AlphaFoldDB" id="A0A0A7LBV6"/>
<dbReference type="STRING" id="1577791.Mpt1_c07310"/>
<dbReference type="InterPro" id="IPR002803">
    <property type="entry name" value="FBPase_V"/>
</dbReference>
<evidence type="ECO:0000256" key="6">
    <source>
        <dbReference type="ARBA" id="ARBA00013093"/>
    </source>
</evidence>
<dbReference type="RefSeq" id="WP_048112264.1">
    <property type="nucleotide sequence ID" value="NZ_CP010070.1"/>
</dbReference>
<keyword evidence="12 15" id="KW-0456">Lyase</keyword>
<reference evidence="17 18" key="1">
    <citation type="journal article" date="2014" name="Appl. Environ. Microbiol.">
        <title>Comparative Genome Analysis of 'Candidatus Methanoplasma termitum' Indicates a New Mode of Energy Metabolism in the Seventh Order of Methanogens.</title>
        <authorList>
            <person name="Lang K."/>
            <person name="Schuldes J."/>
            <person name="Klingl A."/>
            <person name="Poehlein A."/>
            <person name="Daniel R."/>
            <person name="Brune A."/>
        </authorList>
    </citation>
    <scope>NUCLEOTIDE SEQUENCE [LARGE SCALE GENOMIC DNA]</scope>
    <source>
        <strain evidence="18">Mpt1</strain>
    </source>
</reference>
<feature type="binding site" description="in other chain" evidence="15">
    <location>
        <position position="93"/>
    </location>
    <ligand>
        <name>beta-D-fructose 1,6-bisphosphate</name>
        <dbReference type="ChEBI" id="CHEBI:32966"/>
        <note>ligand shared between dimeric partners</note>
    </ligand>
</feature>
<dbReference type="HOGENOM" id="CLU_041630_0_0_2"/>
<feature type="binding site" description="in other chain" evidence="15">
    <location>
        <position position="290"/>
    </location>
    <ligand>
        <name>beta-D-fructose 1,6-bisphosphate</name>
        <dbReference type="ChEBI" id="CHEBI:32966"/>
        <note>ligand shared between dimeric partners</note>
    </ligand>
</feature>
<feature type="active site" description="Schiff-base intermediate with DHAP; for FBP aldolase activity" evidence="15">
    <location>
        <position position="234"/>
    </location>
</feature>
<dbReference type="GO" id="GO:0004332">
    <property type="term" value="F:fructose-bisphosphate aldolase activity"/>
    <property type="evidence" value="ECO:0007669"/>
    <property type="project" value="UniProtKB-UniRule"/>
</dbReference>
<evidence type="ECO:0000256" key="5">
    <source>
        <dbReference type="ARBA" id="ARBA00011820"/>
    </source>
</evidence>
<dbReference type="EMBL" id="CP010070">
    <property type="protein sequence ID" value="AIZ56615.1"/>
    <property type="molecule type" value="Genomic_DNA"/>
</dbReference>
<dbReference type="HAMAP" id="MF_02067">
    <property type="entry name" value="FBP_aldolase_phosphatase"/>
    <property type="match status" value="1"/>
</dbReference>
<keyword evidence="18" id="KW-1185">Reference proteome</keyword>
<comment type="domain">
    <text evidence="15">Consists of a single catalytic domain, but remodels its active-site architecture via a large structural change to exhibit dual activities.</text>
</comment>
<keyword evidence="13 15" id="KW-0704">Schiff base</keyword>
<feature type="active site" description="Proton acceptor; for FBP phosphatase activity" evidence="15">
    <location>
        <position position="14"/>
    </location>
</feature>
<feature type="binding site" evidence="15">
    <location>
        <position position="135"/>
    </location>
    <ligand>
        <name>dihydroxyacetone phosphate</name>
        <dbReference type="ChEBI" id="CHEBI:57642"/>
    </ligand>
</feature>
<dbReference type="Pfam" id="PF01950">
    <property type="entry name" value="FBPase_3"/>
    <property type="match status" value="1"/>
</dbReference>
<dbReference type="GO" id="GO:0042132">
    <property type="term" value="F:fructose 1,6-bisphosphate 1-phosphatase activity"/>
    <property type="evidence" value="ECO:0007669"/>
    <property type="project" value="UniProtKB-UniRule"/>
</dbReference>
<gene>
    <name evidence="15" type="primary">fbp</name>
    <name evidence="17" type="ORF">Mpt1_c07310</name>
</gene>
<evidence type="ECO:0000256" key="15">
    <source>
        <dbReference type="HAMAP-Rule" id="MF_02067"/>
    </source>
</evidence>
<keyword evidence="8 15" id="KW-0312">Gluconeogenesis</keyword>
<organism evidence="17 18">
    <name type="scientific">Candidatus Methanoplasma termitum</name>
    <dbReference type="NCBI Taxonomy" id="1577791"/>
    <lineage>
        <taxon>Archaea</taxon>
        <taxon>Methanobacteriati</taxon>
        <taxon>Thermoplasmatota</taxon>
        <taxon>Thermoplasmata</taxon>
        <taxon>Methanomassiliicoccales</taxon>
        <taxon>Methanomassiliicoccaceae</taxon>
        <taxon>Candidatus Methanoplasma</taxon>
    </lineage>
</organism>
<dbReference type="Proteomes" id="UP000030787">
    <property type="component" value="Chromosome"/>
</dbReference>
<evidence type="ECO:0000256" key="14">
    <source>
        <dbReference type="ARBA" id="ARBA00023277"/>
    </source>
</evidence>
<feature type="binding site" evidence="15">
    <location>
        <position position="97"/>
    </location>
    <ligand>
        <name>Mg(2+)</name>
        <dbReference type="ChEBI" id="CHEBI:18420"/>
        <label>1</label>
    </ligand>
</feature>
<comment type="subunit">
    <text evidence="5 15">Homooctamer; dimer of tetramers.</text>
</comment>
<evidence type="ECO:0000256" key="11">
    <source>
        <dbReference type="ARBA" id="ARBA00022842"/>
    </source>
</evidence>
<evidence type="ECO:0000256" key="3">
    <source>
        <dbReference type="ARBA" id="ARBA00004742"/>
    </source>
</evidence>
<comment type="similarity">
    <text evidence="4 15">Belongs to the FBP aldolase/phosphatase family.</text>
</comment>
<evidence type="ECO:0000313" key="18">
    <source>
        <dbReference type="Proteomes" id="UP000030787"/>
    </source>
</evidence>
<evidence type="ECO:0000256" key="2">
    <source>
        <dbReference type="ARBA" id="ARBA00001946"/>
    </source>
</evidence>
<keyword evidence="10 15" id="KW-0378">Hydrolase</keyword>
<feature type="binding site" evidence="15">
    <location>
        <position position="21"/>
    </location>
    <ligand>
        <name>dihydroxyacetone phosphate</name>
        <dbReference type="ChEBI" id="CHEBI:57642"/>
    </ligand>
</feature>
<feature type="region of interest" description="Disordered" evidence="16">
    <location>
        <begin position="377"/>
        <end position="396"/>
    </location>
</feature>
<dbReference type="EC" id="3.1.3.11" evidence="6 15"/>
<feature type="binding site" evidence="15">
    <location>
        <position position="236"/>
    </location>
    <ligand>
        <name>Mg(2+)</name>
        <dbReference type="ChEBI" id="CHEBI:18420"/>
        <label>2</label>
    </ligand>
</feature>
<feature type="binding site" evidence="15">
    <location>
        <position position="55"/>
    </location>
    <ligand>
        <name>Mg(2+)</name>
        <dbReference type="ChEBI" id="CHEBI:18420"/>
        <label>2</label>
    </ligand>
</feature>
<feature type="binding site" description="in other chain" evidence="15">
    <location>
        <position position="21"/>
    </location>
    <ligand>
        <name>beta-D-fructose 1,6-bisphosphate</name>
        <dbReference type="ChEBI" id="CHEBI:32966"/>
        <note>ligand shared between dimeric partners</note>
    </ligand>
</feature>
<evidence type="ECO:0000256" key="13">
    <source>
        <dbReference type="ARBA" id="ARBA00023270"/>
    </source>
</evidence>
<feature type="binding site" evidence="15">
    <location>
        <position position="21"/>
    </location>
    <ligand>
        <name>Mg(2+)</name>
        <dbReference type="ChEBI" id="CHEBI:18420"/>
        <label>1</label>
    </ligand>
</feature>
<dbReference type="OrthoDB" id="5829at2157"/>
<feature type="binding site" evidence="15">
    <location>
        <position position="234"/>
    </location>
    <ligand>
        <name>Mg(2+)</name>
        <dbReference type="ChEBI" id="CHEBI:18420"/>
        <label>3</label>
    </ligand>
</feature>
<dbReference type="GO" id="GO:0006094">
    <property type="term" value="P:gluconeogenesis"/>
    <property type="evidence" value="ECO:0007669"/>
    <property type="project" value="UniProtKB-UniRule"/>
</dbReference>
<feature type="binding site" evidence="15">
    <location>
        <position position="56"/>
    </location>
    <ligand>
        <name>Mg(2+)</name>
        <dbReference type="ChEBI" id="CHEBI:18420"/>
        <label>2</label>
    </ligand>
</feature>
<feature type="binding site" evidence="15">
    <location>
        <position position="235"/>
    </location>
    <ligand>
        <name>Mg(2+)</name>
        <dbReference type="ChEBI" id="CHEBI:18420"/>
        <label>3</label>
    </ligand>
</feature>